<gene>
    <name evidence="8" type="ORF">D2E23_0082</name>
</gene>
<dbReference type="GO" id="GO:0008870">
    <property type="term" value="F:galactoside O-acetyltransferase activity"/>
    <property type="evidence" value="ECO:0007669"/>
    <property type="project" value="TreeGrafter"/>
</dbReference>
<dbReference type="Pfam" id="PF12464">
    <property type="entry name" value="Mac"/>
    <property type="match status" value="1"/>
</dbReference>
<dbReference type="InterPro" id="IPR039369">
    <property type="entry name" value="LacA-like"/>
</dbReference>
<dbReference type="Gene3D" id="2.160.10.10">
    <property type="entry name" value="Hexapeptide repeat proteins"/>
    <property type="match status" value="1"/>
</dbReference>
<feature type="domain" description="Maltose/galactoside acetyltransferase" evidence="7">
    <location>
        <begin position="27"/>
        <end position="78"/>
    </location>
</feature>
<evidence type="ECO:0000313" key="9">
    <source>
        <dbReference type="Proteomes" id="UP000288607"/>
    </source>
</evidence>
<name>A0A430FHI9_9BIFI</name>
<comment type="similarity">
    <text evidence="1 5">Belongs to the transferase hexapeptide repeat family.</text>
</comment>
<keyword evidence="4 5" id="KW-0012">Acyltransferase</keyword>
<feature type="region of interest" description="Disordered" evidence="6">
    <location>
        <begin position="1"/>
        <end position="29"/>
    </location>
</feature>
<organism evidence="8 9">
    <name type="scientific">Bifidobacterium callimiconis</name>
    <dbReference type="NCBI Taxonomy" id="2306973"/>
    <lineage>
        <taxon>Bacteria</taxon>
        <taxon>Bacillati</taxon>
        <taxon>Actinomycetota</taxon>
        <taxon>Actinomycetes</taxon>
        <taxon>Bifidobacteriales</taxon>
        <taxon>Bifidobacteriaceae</taxon>
        <taxon>Bifidobacterium</taxon>
    </lineage>
</organism>
<evidence type="ECO:0000256" key="1">
    <source>
        <dbReference type="ARBA" id="ARBA00007274"/>
    </source>
</evidence>
<dbReference type="OrthoDB" id="2643438at2"/>
<keyword evidence="9" id="KW-1185">Reference proteome</keyword>
<accession>A0A430FHI9</accession>
<dbReference type="InterPro" id="IPR024688">
    <property type="entry name" value="Mac_dom"/>
</dbReference>
<dbReference type="InterPro" id="IPR011004">
    <property type="entry name" value="Trimer_LpxA-like_sf"/>
</dbReference>
<dbReference type="Pfam" id="PF00132">
    <property type="entry name" value="Hexapep"/>
    <property type="match status" value="1"/>
</dbReference>
<dbReference type="Proteomes" id="UP000288607">
    <property type="component" value="Unassembled WGS sequence"/>
</dbReference>
<evidence type="ECO:0000259" key="7">
    <source>
        <dbReference type="SMART" id="SM01266"/>
    </source>
</evidence>
<keyword evidence="3" id="KW-0677">Repeat</keyword>
<evidence type="ECO:0000256" key="3">
    <source>
        <dbReference type="ARBA" id="ARBA00022737"/>
    </source>
</evidence>
<dbReference type="InterPro" id="IPR018357">
    <property type="entry name" value="Hexapep_transf_CS"/>
</dbReference>
<dbReference type="PROSITE" id="PS00101">
    <property type="entry name" value="HEXAPEP_TRANSFERASES"/>
    <property type="match status" value="1"/>
</dbReference>
<evidence type="ECO:0000256" key="6">
    <source>
        <dbReference type="SAM" id="MobiDB-lite"/>
    </source>
</evidence>
<proteinExistence type="inferred from homology"/>
<evidence type="ECO:0000313" key="8">
    <source>
        <dbReference type="EMBL" id="RSX52354.1"/>
    </source>
</evidence>
<evidence type="ECO:0000256" key="5">
    <source>
        <dbReference type="RuleBase" id="RU367021"/>
    </source>
</evidence>
<dbReference type="EC" id="2.3.1.-" evidence="5"/>
<protein>
    <recommendedName>
        <fullName evidence="5">Acetyltransferase</fullName>
        <ecNumber evidence="5">2.3.1.-</ecNumber>
    </recommendedName>
</protein>
<dbReference type="SMART" id="SM01266">
    <property type="entry name" value="Mac"/>
    <property type="match status" value="1"/>
</dbReference>
<sequence>MADTSSPDRPNPQTDGVERPLTNAERKDAGLPYHYDDPAIMDGQLAWQEKLWAYNQTKPTEQEKRQNLLKDMCAEVGEGCHVETPLHANNGCRRVRMGRGIYINAFMSMVDDAEITIGDYAMFGPNVTIATAGHPILPILREHHYTYAIPVHIGRNVWVGSNVSILPGVTIGDNSVIGAGSVVVDDIPANVVAVGVPCRPVREIGEKDREYYFKNRRLDVWE</sequence>
<evidence type="ECO:0000256" key="2">
    <source>
        <dbReference type="ARBA" id="ARBA00022679"/>
    </source>
</evidence>
<dbReference type="PANTHER" id="PTHR43017">
    <property type="entry name" value="GALACTOSIDE O-ACETYLTRANSFERASE"/>
    <property type="match status" value="1"/>
</dbReference>
<dbReference type="EMBL" id="QXGJ01000001">
    <property type="protein sequence ID" value="RSX52354.1"/>
    <property type="molecule type" value="Genomic_DNA"/>
</dbReference>
<feature type="compositionally biased region" description="Polar residues" evidence="6">
    <location>
        <begin position="1"/>
        <end position="14"/>
    </location>
</feature>
<dbReference type="AlphaFoldDB" id="A0A430FHI9"/>
<dbReference type="CDD" id="cd03357">
    <property type="entry name" value="LbH_MAT_GAT"/>
    <property type="match status" value="1"/>
</dbReference>
<dbReference type="InterPro" id="IPR001451">
    <property type="entry name" value="Hexapep"/>
</dbReference>
<dbReference type="SUPFAM" id="SSF51161">
    <property type="entry name" value="Trimeric LpxA-like enzymes"/>
    <property type="match status" value="1"/>
</dbReference>
<keyword evidence="2 5" id="KW-0808">Transferase</keyword>
<reference evidence="8 9" key="1">
    <citation type="submission" date="2018-09" db="EMBL/GenBank/DDBJ databases">
        <title>Characterization of the phylogenetic diversity of five novel species belonging to the genus Bifidobacterium.</title>
        <authorList>
            <person name="Lugli G.A."/>
            <person name="Duranti S."/>
            <person name="Milani C."/>
        </authorList>
    </citation>
    <scope>NUCLEOTIDE SEQUENCE [LARGE SCALE GENOMIC DNA]</scope>
    <source>
        <strain evidence="8 9">2028B</strain>
    </source>
</reference>
<evidence type="ECO:0000256" key="4">
    <source>
        <dbReference type="ARBA" id="ARBA00023315"/>
    </source>
</evidence>
<dbReference type="PANTHER" id="PTHR43017:SF1">
    <property type="entry name" value="ACETYLTRANSFERASE YJL218W-RELATED"/>
    <property type="match status" value="1"/>
</dbReference>
<comment type="caution">
    <text evidence="8">The sequence shown here is derived from an EMBL/GenBank/DDBJ whole genome shotgun (WGS) entry which is preliminary data.</text>
</comment>